<dbReference type="AlphaFoldDB" id="A0A0B1TH11"/>
<feature type="domain" description="Neurotransmitter-gated ion-channel ligand-binding" evidence="1">
    <location>
        <begin position="60"/>
        <end position="144"/>
    </location>
</feature>
<dbReference type="Gene3D" id="2.70.170.10">
    <property type="entry name" value="Neurotransmitter-gated ion-channel ligand-binding domain"/>
    <property type="match status" value="1"/>
</dbReference>
<evidence type="ECO:0000259" key="1">
    <source>
        <dbReference type="Pfam" id="PF02931"/>
    </source>
</evidence>
<evidence type="ECO:0000313" key="3">
    <source>
        <dbReference type="Proteomes" id="UP000053660"/>
    </source>
</evidence>
<dbReference type="InterPro" id="IPR036734">
    <property type="entry name" value="Neur_chan_lig-bd_sf"/>
</dbReference>
<dbReference type="Pfam" id="PF02931">
    <property type="entry name" value="Neur_chan_LBD"/>
    <property type="match status" value="1"/>
</dbReference>
<organism evidence="2 3">
    <name type="scientific">Oesophagostomum dentatum</name>
    <name type="common">Nodular worm</name>
    <dbReference type="NCBI Taxonomy" id="61180"/>
    <lineage>
        <taxon>Eukaryota</taxon>
        <taxon>Metazoa</taxon>
        <taxon>Ecdysozoa</taxon>
        <taxon>Nematoda</taxon>
        <taxon>Chromadorea</taxon>
        <taxon>Rhabditida</taxon>
        <taxon>Rhabditina</taxon>
        <taxon>Rhabditomorpha</taxon>
        <taxon>Strongyloidea</taxon>
        <taxon>Strongylidae</taxon>
        <taxon>Oesophagostomum</taxon>
    </lineage>
</organism>
<feature type="non-terminal residue" evidence="2">
    <location>
        <position position="1"/>
    </location>
</feature>
<evidence type="ECO:0000313" key="2">
    <source>
        <dbReference type="EMBL" id="KHJ96544.1"/>
    </source>
</evidence>
<dbReference type="OrthoDB" id="5779643at2759"/>
<dbReference type="InterPro" id="IPR006202">
    <property type="entry name" value="Neur_chan_lig-bd"/>
</dbReference>
<keyword evidence="3" id="KW-1185">Reference proteome</keyword>
<reference evidence="2 3" key="1">
    <citation type="submission" date="2014-03" db="EMBL/GenBank/DDBJ databases">
        <title>Draft genome of the hookworm Oesophagostomum dentatum.</title>
        <authorList>
            <person name="Mitreva M."/>
        </authorList>
    </citation>
    <scope>NUCLEOTIDE SEQUENCE [LARGE SCALE GENOMIC DNA]</scope>
    <source>
        <strain evidence="2 3">OD-Hann</strain>
    </source>
</reference>
<name>A0A0B1TH11_OESDE</name>
<protein>
    <recommendedName>
        <fullName evidence="1">Neurotransmitter-gated ion-channel ligand-binding domain-containing protein</fullName>
    </recommendedName>
</protein>
<sequence length="147" mass="16863">CLTQKAHRSRRIGTEGQVIAKLLADYDPATRPPVRGCHQALAFVVCFRGNSADHSSILVITNIFINRVTWFDNRAEVDLYLRQQWEDGRLQYDVDPREEIEQVSVPTNRKIWTPDTYFSTGNEVRLQGDNRQSLVVEPSGFVRSSQQ</sequence>
<dbReference type="EMBL" id="KN549640">
    <property type="protein sequence ID" value="KHJ96544.1"/>
    <property type="molecule type" value="Genomic_DNA"/>
</dbReference>
<gene>
    <name evidence="2" type="ORF">OESDEN_03484</name>
</gene>
<dbReference type="Proteomes" id="UP000053660">
    <property type="component" value="Unassembled WGS sequence"/>
</dbReference>
<accession>A0A0B1TH11</accession>
<proteinExistence type="predicted"/>
<dbReference type="GO" id="GO:0005230">
    <property type="term" value="F:extracellular ligand-gated monoatomic ion channel activity"/>
    <property type="evidence" value="ECO:0007669"/>
    <property type="project" value="InterPro"/>
</dbReference>
<dbReference type="SUPFAM" id="SSF63712">
    <property type="entry name" value="Nicotinic receptor ligand binding domain-like"/>
    <property type="match status" value="1"/>
</dbReference>
<dbReference type="GO" id="GO:0016020">
    <property type="term" value="C:membrane"/>
    <property type="evidence" value="ECO:0007669"/>
    <property type="project" value="InterPro"/>
</dbReference>